<dbReference type="InterPro" id="IPR007197">
    <property type="entry name" value="rSAM"/>
</dbReference>
<proteinExistence type="predicted"/>
<feature type="domain" description="Radical SAM core" evidence="5">
    <location>
        <begin position="53"/>
        <end position="202"/>
    </location>
</feature>
<dbReference type="SFLD" id="SFLDS00029">
    <property type="entry name" value="Radical_SAM"/>
    <property type="match status" value="1"/>
</dbReference>
<comment type="caution">
    <text evidence="6">The sequence shown here is derived from an EMBL/GenBank/DDBJ whole genome shotgun (WGS) entry which is preliminary data.</text>
</comment>
<gene>
    <name evidence="6" type="ORF">UW52_C0043G0002</name>
</gene>
<evidence type="ECO:0000313" key="7">
    <source>
        <dbReference type="Proteomes" id="UP000034521"/>
    </source>
</evidence>
<accession>A0A0G1IIT7</accession>
<dbReference type="GO" id="GO:0046872">
    <property type="term" value="F:metal ion binding"/>
    <property type="evidence" value="ECO:0007669"/>
    <property type="project" value="UniProtKB-KW"/>
</dbReference>
<dbReference type="SUPFAM" id="SSF102114">
    <property type="entry name" value="Radical SAM enzymes"/>
    <property type="match status" value="1"/>
</dbReference>
<evidence type="ECO:0000259" key="5">
    <source>
        <dbReference type="Pfam" id="PF04055"/>
    </source>
</evidence>
<keyword evidence="4" id="KW-0411">Iron-sulfur</keyword>
<dbReference type="EMBL" id="LCIQ01000043">
    <property type="protein sequence ID" value="KKT59286.1"/>
    <property type="molecule type" value="Genomic_DNA"/>
</dbReference>
<protein>
    <recommendedName>
        <fullName evidence="5">Radical SAM core domain-containing protein</fullName>
    </recommendedName>
</protein>
<reference evidence="6 7" key="1">
    <citation type="journal article" date="2015" name="Nature">
        <title>rRNA introns, odd ribosomes, and small enigmatic genomes across a large radiation of phyla.</title>
        <authorList>
            <person name="Brown C.T."/>
            <person name="Hug L.A."/>
            <person name="Thomas B.C."/>
            <person name="Sharon I."/>
            <person name="Castelle C.J."/>
            <person name="Singh A."/>
            <person name="Wilkins M.J."/>
            <person name="Williams K.H."/>
            <person name="Banfield J.F."/>
        </authorList>
    </citation>
    <scope>NUCLEOTIDE SEQUENCE [LARGE SCALE GENOMIC DNA]</scope>
</reference>
<name>A0A0G1IIT7_9BACT</name>
<keyword evidence="3" id="KW-0408">Iron</keyword>
<dbReference type="PANTHER" id="PTHR11228:SF7">
    <property type="entry name" value="PQQA PEPTIDE CYCLASE"/>
    <property type="match status" value="1"/>
</dbReference>
<dbReference type="Pfam" id="PF04055">
    <property type="entry name" value="Radical_SAM"/>
    <property type="match status" value="1"/>
</dbReference>
<dbReference type="Gene3D" id="3.20.20.70">
    <property type="entry name" value="Aldolase class I"/>
    <property type="match status" value="1"/>
</dbReference>
<evidence type="ECO:0000256" key="2">
    <source>
        <dbReference type="ARBA" id="ARBA00022723"/>
    </source>
</evidence>
<evidence type="ECO:0000256" key="4">
    <source>
        <dbReference type="ARBA" id="ARBA00023014"/>
    </source>
</evidence>
<keyword evidence="1" id="KW-0949">S-adenosyl-L-methionine</keyword>
<organism evidence="6 7">
    <name type="scientific">Candidatus Gottesmanbacteria bacterium GW2011_GWA1_44_24b</name>
    <dbReference type="NCBI Taxonomy" id="1618437"/>
    <lineage>
        <taxon>Bacteria</taxon>
        <taxon>Candidatus Gottesmaniibacteriota</taxon>
    </lineage>
</organism>
<evidence type="ECO:0000256" key="3">
    <source>
        <dbReference type="ARBA" id="ARBA00023004"/>
    </source>
</evidence>
<dbReference type="Proteomes" id="UP000034521">
    <property type="component" value="Unassembled WGS sequence"/>
</dbReference>
<dbReference type="GO" id="GO:0051536">
    <property type="term" value="F:iron-sulfur cluster binding"/>
    <property type="evidence" value="ECO:0007669"/>
    <property type="project" value="UniProtKB-KW"/>
</dbReference>
<dbReference type="InterPro" id="IPR050377">
    <property type="entry name" value="Radical_SAM_PqqE_MftC-like"/>
</dbReference>
<dbReference type="InterPro" id="IPR058240">
    <property type="entry name" value="rSAM_sf"/>
</dbReference>
<dbReference type="PANTHER" id="PTHR11228">
    <property type="entry name" value="RADICAL SAM DOMAIN PROTEIN"/>
    <property type="match status" value="1"/>
</dbReference>
<evidence type="ECO:0000256" key="1">
    <source>
        <dbReference type="ARBA" id="ARBA00022691"/>
    </source>
</evidence>
<dbReference type="InterPro" id="IPR013785">
    <property type="entry name" value="Aldolase_TIM"/>
</dbReference>
<sequence>MKEQYLDTFLTNSGTLDERIQRATKLPSKEALLSVMEQKPKTQIRDILIETPCNQSCTACFFNESGGPGFVRLTNDTFQELRGMIKALGEPDPSSLAMYPKEITTALSVLPVMADQDISRTLTNGRILNKEGVIESLKKANMKKLVITVPGGKESYAAYTRNNPDEYEQLISNVALAIRNGFEVSTFMPIFARNVDDIESTVIRLGNIGVENIQFLRVRPFGNAQSLPNEYFLTQEGTVRFLENLNRSRKLVGNKMKLTLFGGSFGPNFFGSSIYQQLAGIDTNTPKSKYFCMMLDRQFVGISLATKKAYSCFIGLSFDEACVGYYKDGSITYTKPAITGDALRNNLRGMCARDSCEYQPLCMGGCRMNAFAWAKRNGEADPFFAGQDICITNILENA</sequence>
<dbReference type="GO" id="GO:0003824">
    <property type="term" value="F:catalytic activity"/>
    <property type="evidence" value="ECO:0007669"/>
    <property type="project" value="InterPro"/>
</dbReference>
<keyword evidence="2" id="KW-0479">Metal-binding</keyword>
<dbReference type="AlphaFoldDB" id="A0A0G1IIT7"/>
<evidence type="ECO:0000313" key="6">
    <source>
        <dbReference type="EMBL" id="KKT59286.1"/>
    </source>
</evidence>